<comment type="cofactor">
    <cofactor evidence="3">
        <name>Zn(2+)</name>
        <dbReference type="ChEBI" id="CHEBI:29105"/>
    </cofactor>
    <text evidence="3">Binds 1 zinc ion per subunit.</text>
</comment>
<dbReference type="SUPFAM" id="SSF51182">
    <property type="entry name" value="RmlC-like cupins"/>
    <property type="match status" value="1"/>
</dbReference>
<keyword evidence="1 3" id="KW-0479">Metal-binding</keyword>
<evidence type="ECO:0000259" key="5">
    <source>
        <dbReference type="Pfam" id="PF20511"/>
    </source>
</evidence>
<dbReference type="InterPro" id="IPR014628">
    <property type="entry name" value="Man6P_isomerase_Firm_short"/>
</dbReference>
<dbReference type="InterPro" id="IPR051804">
    <property type="entry name" value="Carb_Metab_Reg_Kinase/Isom"/>
</dbReference>
<dbReference type="PANTHER" id="PTHR42742">
    <property type="entry name" value="TRANSCRIPTIONAL REPRESSOR MPRA"/>
    <property type="match status" value="1"/>
</dbReference>
<dbReference type="GO" id="GO:0004476">
    <property type="term" value="F:mannose-6-phosphate isomerase activity"/>
    <property type="evidence" value="ECO:0007669"/>
    <property type="project" value="UniProtKB-EC"/>
</dbReference>
<comment type="caution">
    <text evidence="6">The sequence shown here is derived from an EMBL/GenBank/DDBJ whole genome shotgun (WGS) entry which is preliminary data.</text>
</comment>
<evidence type="ECO:0000256" key="3">
    <source>
        <dbReference type="PIRSR" id="PIRSR036894-1"/>
    </source>
</evidence>
<dbReference type="GO" id="GO:0005975">
    <property type="term" value="P:carbohydrate metabolic process"/>
    <property type="evidence" value="ECO:0007669"/>
    <property type="project" value="InterPro"/>
</dbReference>
<keyword evidence="2 3" id="KW-0862">Zinc</keyword>
<evidence type="ECO:0000256" key="4">
    <source>
        <dbReference type="PIRSR" id="PIRSR036894-2"/>
    </source>
</evidence>
<feature type="domain" description="Phosphomannose isomerase type I catalytic" evidence="5">
    <location>
        <begin position="10"/>
        <end position="111"/>
    </location>
</feature>
<dbReference type="Gene3D" id="2.60.120.10">
    <property type="entry name" value="Jelly Rolls"/>
    <property type="match status" value="2"/>
</dbReference>
<evidence type="ECO:0000313" key="7">
    <source>
        <dbReference type="Proteomes" id="UP000266178"/>
    </source>
</evidence>
<dbReference type="Pfam" id="PF20511">
    <property type="entry name" value="PMI_typeI_cat"/>
    <property type="match status" value="1"/>
</dbReference>
<sequence length="320" mass="35586">MSGVIALGLEAHPEQRVWGGRRISERLGLSAEPPIGELWLAYEQNRVRGGEYAGRKLIEVLPRLGPPFLGSAPYARYGLELPLLVKFLDTAEWLSVQVHPGDAYAHSVEAQTGFHGKTEAWYVLEGEGELIYGLERQATRAELETAFRSGQVDPWLHRQRVAPGQVIYVPAGTIHALGPGLLLYEVQQRSDLTYRLYDYNRPRELHLEKGLEVAQLEPTPIPQPQPQVRGAKELLLASEAFVLERYALGGSLALQAPQESFLLLTLIRGEARWAEGRLGWGDTLLIGAGNQVELEGQAELLGSFIPSLEWLSWYPTALRV</sequence>
<feature type="binding site" evidence="3">
    <location>
        <position position="99"/>
    </location>
    <ligand>
        <name>Zn(2+)</name>
        <dbReference type="ChEBI" id="CHEBI:29105"/>
    </ligand>
</feature>
<evidence type="ECO:0000313" key="6">
    <source>
        <dbReference type="EMBL" id="RIH91225.1"/>
    </source>
</evidence>
<dbReference type="InterPro" id="IPR011051">
    <property type="entry name" value="RmlC_Cupin_sf"/>
</dbReference>
<name>A0A399F665_9DEIN</name>
<protein>
    <submittedName>
        <fullName evidence="6">Mannose-6-phosphate isomerase ManA</fullName>
        <ecNumber evidence="6">5.3.1.8</ecNumber>
    </submittedName>
</protein>
<reference evidence="6 7" key="1">
    <citation type="submission" date="2018-08" db="EMBL/GenBank/DDBJ databases">
        <title>Meiothermus granaticius genome AF-68 sequencing project.</title>
        <authorList>
            <person name="Da Costa M.S."/>
            <person name="Albuquerque L."/>
            <person name="Raposo P."/>
            <person name="Froufe H.J.C."/>
            <person name="Barroso C.S."/>
            <person name="Egas C."/>
        </authorList>
    </citation>
    <scope>NUCLEOTIDE SEQUENCE [LARGE SCALE GENOMIC DNA]</scope>
    <source>
        <strain evidence="6 7">AF-68</strain>
    </source>
</reference>
<feature type="binding site" evidence="3">
    <location>
        <position position="175"/>
    </location>
    <ligand>
        <name>Zn(2+)</name>
        <dbReference type="ChEBI" id="CHEBI:29105"/>
    </ligand>
</feature>
<dbReference type="InterPro" id="IPR014710">
    <property type="entry name" value="RmlC-like_jellyroll"/>
</dbReference>
<gene>
    <name evidence="6" type="primary">manA</name>
    <name evidence="6" type="ORF">Mgrana_02882</name>
</gene>
<organism evidence="6 7">
    <name type="scientific">Meiothermus granaticius NBRC 107808</name>
    <dbReference type="NCBI Taxonomy" id="1227551"/>
    <lineage>
        <taxon>Bacteria</taxon>
        <taxon>Thermotogati</taxon>
        <taxon>Deinococcota</taxon>
        <taxon>Deinococci</taxon>
        <taxon>Thermales</taxon>
        <taxon>Thermaceae</taxon>
        <taxon>Meiothermus</taxon>
    </lineage>
</organism>
<dbReference type="GO" id="GO:0008270">
    <property type="term" value="F:zinc ion binding"/>
    <property type="evidence" value="ECO:0007669"/>
    <property type="project" value="InterPro"/>
</dbReference>
<dbReference type="AlphaFoldDB" id="A0A399F665"/>
<proteinExistence type="predicted"/>
<accession>A0A399F665</accession>
<keyword evidence="7" id="KW-1185">Reference proteome</keyword>
<feature type="active site" evidence="4">
    <location>
        <position position="195"/>
    </location>
</feature>
<dbReference type="OrthoDB" id="9808275at2"/>
<keyword evidence="6" id="KW-0413">Isomerase</keyword>
<dbReference type="PIRSF" id="PIRSF036894">
    <property type="entry name" value="PMI_Firm_short"/>
    <property type="match status" value="1"/>
</dbReference>
<dbReference type="EC" id="5.3.1.8" evidence="6"/>
<evidence type="ECO:0000256" key="1">
    <source>
        <dbReference type="ARBA" id="ARBA00022723"/>
    </source>
</evidence>
<dbReference type="InterPro" id="IPR046457">
    <property type="entry name" value="PMI_typeI_cat"/>
</dbReference>
<dbReference type="CDD" id="cd07010">
    <property type="entry name" value="cupin_PMI_type_I_N_bac"/>
    <property type="match status" value="1"/>
</dbReference>
<dbReference type="PANTHER" id="PTHR42742:SF3">
    <property type="entry name" value="FRUCTOKINASE"/>
    <property type="match status" value="1"/>
</dbReference>
<dbReference type="EMBL" id="QWLB01000052">
    <property type="protein sequence ID" value="RIH91225.1"/>
    <property type="molecule type" value="Genomic_DNA"/>
</dbReference>
<feature type="binding site" evidence="3">
    <location>
        <position position="119"/>
    </location>
    <ligand>
        <name>Zn(2+)</name>
        <dbReference type="ChEBI" id="CHEBI:29105"/>
    </ligand>
</feature>
<evidence type="ECO:0000256" key="2">
    <source>
        <dbReference type="ARBA" id="ARBA00022833"/>
    </source>
</evidence>
<dbReference type="RefSeq" id="WP_119358321.1">
    <property type="nucleotide sequence ID" value="NZ_BJXM01000008.1"/>
</dbReference>
<dbReference type="Proteomes" id="UP000266178">
    <property type="component" value="Unassembled WGS sequence"/>
</dbReference>